<evidence type="ECO:0000313" key="4">
    <source>
        <dbReference type="EMBL" id="EJU05875.1"/>
    </source>
</evidence>
<keyword evidence="3" id="KW-0560">Oxidoreductase</keyword>
<evidence type="ECO:0000256" key="3">
    <source>
        <dbReference type="ARBA" id="ARBA00023002"/>
    </source>
</evidence>
<evidence type="ECO:0000256" key="1">
    <source>
        <dbReference type="ARBA" id="ARBA00006484"/>
    </source>
</evidence>
<reference evidence="4 5" key="1">
    <citation type="journal article" date="2012" name="Science">
        <title>The Paleozoic origin of enzymatic lignin decomposition reconstructed from 31 fungal genomes.</title>
        <authorList>
            <person name="Floudas D."/>
            <person name="Binder M."/>
            <person name="Riley R."/>
            <person name="Barry K."/>
            <person name="Blanchette R.A."/>
            <person name="Henrissat B."/>
            <person name="Martinez A.T."/>
            <person name="Otillar R."/>
            <person name="Spatafora J.W."/>
            <person name="Yadav J.S."/>
            <person name="Aerts A."/>
            <person name="Benoit I."/>
            <person name="Boyd A."/>
            <person name="Carlson A."/>
            <person name="Copeland A."/>
            <person name="Coutinho P.M."/>
            <person name="de Vries R.P."/>
            <person name="Ferreira P."/>
            <person name="Findley K."/>
            <person name="Foster B."/>
            <person name="Gaskell J."/>
            <person name="Glotzer D."/>
            <person name="Gorecki P."/>
            <person name="Heitman J."/>
            <person name="Hesse C."/>
            <person name="Hori C."/>
            <person name="Igarashi K."/>
            <person name="Jurgens J.A."/>
            <person name="Kallen N."/>
            <person name="Kersten P."/>
            <person name="Kohler A."/>
            <person name="Kuees U."/>
            <person name="Kumar T.K.A."/>
            <person name="Kuo A."/>
            <person name="LaButti K."/>
            <person name="Larrondo L.F."/>
            <person name="Lindquist E."/>
            <person name="Ling A."/>
            <person name="Lombard V."/>
            <person name="Lucas S."/>
            <person name="Lundell T."/>
            <person name="Martin R."/>
            <person name="McLaughlin D.J."/>
            <person name="Morgenstern I."/>
            <person name="Morin E."/>
            <person name="Murat C."/>
            <person name="Nagy L.G."/>
            <person name="Nolan M."/>
            <person name="Ohm R.A."/>
            <person name="Patyshakuliyeva A."/>
            <person name="Rokas A."/>
            <person name="Ruiz-Duenas F.J."/>
            <person name="Sabat G."/>
            <person name="Salamov A."/>
            <person name="Samejima M."/>
            <person name="Schmutz J."/>
            <person name="Slot J.C."/>
            <person name="St John F."/>
            <person name="Stenlid J."/>
            <person name="Sun H."/>
            <person name="Sun S."/>
            <person name="Syed K."/>
            <person name="Tsang A."/>
            <person name="Wiebenga A."/>
            <person name="Young D."/>
            <person name="Pisabarro A."/>
            <person name="Eastwood D.C."/>
            <person name="Martin F."/>
            <person name="Cullen D."/>
            <person name="Grigoriev I.V."/>
            <person name="Hibbett D.S."/>
        </authorList>
    </citation>
    <scope>NUCLEOTIDE SEQUENCE [LARGE SCALE GENOMIC DNA]</scope>
    <source>
        <strain evidence="4 5">DJM-731 SS1</strain>
    </source>
</reference>
<dbReference type="InterPro" id="IPR051468">
    <property type="entry name" value="Fungal_SecMetab_SDRs"/>
</dbReference>
<keyword evidence="5" id="KW-1185">Reference proteome</keyword>
<evidence type="ECO:0000313" key="5">
    <source>
        <dbReference type="Proteomes" id="UP000030653"/>
    </source>
</evidence>
<gene>
    <name evidence="4" type="ORF">DACRYDRAFT_104364</name>
</gene>
<protein>
    <submittedName>
        <fullName evidence="4">NADP-binding protein</fullName>
    </submittedName>
</protein>
<organism evidence="4 5">
    <name type="scientific">Dacryopinax primogenitus (strain DJM 731)</name>
    <name type="common">Brown rot fungus</name>
    <dbReference type="NCBI Taxonomy" id="1858805"/>
    <lineage>
        <taxon>Eukaryota</taxon>
        <taxon>Fungi</taxon>
        <taxon>Dikarya</taxon>
        <taxon>Basidiomycota</taxon>
        <taxon>Agaricomycotina</taxon>
        <taxon>Dacrymycetes</taxon>
        <taxon>Dacrymycetales</taxon>
        <taxon>Dacrymycetaceae</taxon>
        <taxon>Dacryopinax</taxon>
    </lineage>
</organism>
<dbReference type="RefSeq" id="XP_040632769.1">
    <property type="nucleotide sequence ID" value="XM_040767914.1"/>
</dbReference>
<dbReference type="OrthoDB" id="7289984at2759"/>
<dbReference type="InterPro" id="IPR002347">
    <property type="entry name" value="SDR_fam"/>
</dbReference>
<dbReference type="SUPFAM" id="SSF51735">
    <property type="entry name" value="NAD(P)-binding Rossmann-fold domains"/>
    <property type="match status" value="1"/>
</dbReference>
<sequence length="270" mass="28677">MSATVYLISGANRGIGLGMVAQLAARDNVLVVAGVRRLDTGVSELHALQARYPGKIRILKLLSTDKPNNEAAMAEIKKDVGRLDVVIANAGICSEFAPTLELSADAIREHHEVNVLGPLILFQCAYPLLSTTASAPKFVVISAGMGSFAIGPSILANMTAYGMSKAAVNWVAAKLHYEHPELGVFSESRRRDQSDADKEAQVTLAIHPGVVDTDMATTAINNEPLLIANAQVITVEECKGYVDIPILTIYGNTASRVIGSSDGLTHSGWL</sequence>
<evidence type="ECO:0000256" key="2">
    <source>
        <dbReference type="ARBA" id="ARBA00022857"/>
    </source>
</evidence>
<dbReference type="GeneID" id="63682976"/>
<dbReference type="GO" id="GO:0005737">
    <property type="term" value="C:cytoplasm"/>
    <property type="evidence" value="ECO:0007669"/>
    <property type="project" value="TreeGrafter"/>
</dbReference>
<dbReference type="Proteomes" id="UP000030653">
    <property type="component" value="Unassembled WGS sequence"/>
</dbReference>
<proteinExistence type="inferred from homology"/>
<keyword evidence="2" id="KW-0521">NADP</keyword>
<dbReference type="HOGENOM" id="CLU_010194_9_1_1"/>
<dbReference type="PANTHER" id="PTHR43544:SF7">
    <property type="entry name" value="NADB-LER2"/>
    <property type="match status" value="1"/>
</dbReference>
<dbReference type="GO" id="GO:0016491">
    <property type="term" value="F:oxidoreductase activity"/>
    <property type="evidence" value="ECO:0007669"/>
    <property type="project" value="UniProtKB-KW"/>
</dbReference>
<dbReference type="EMBL" id="JH795856">
    <property type="protein sequence ID" value="EJU05875.1"/>
    <property type="molecule type" value="Genomic_DNA"/>
</dbReference>
<comment type="similarity">
    <text evidence="1">Belongs to the short-chain dehydrogenases/reductases (SDR) family.</text>
</comment>
<dbReference type="OMA" id="KWLALDN"/>
<accession>M5GBR5</accession>
<dbReference type="Pfam" id="PF00106">
    <property type="entry name" value="adh_short"/>
    <property type="match status" value="1"/>
</dbReference>
<dbReference type="PANTHER" id="PTHR43544">
    <property type="entry name" value="SHORT-CHAIN DEHYDROGENASE/REDUCTASE"/>
    <property type="match status" value="1"/>
</dbReference>
<dbReference type="Gene3D" id="3.40.50.720">
    <property type="entry name" value="NAD(P)-binding Rossmann-like Domain"/>
    <property type="match status" value="1"/>
</dbReference>
<dbReference type="PRINTS" id="PR00081">
    <property type="entry name" value="GDHRDH"/>
</dbReference>
<dbReference type="InterPro" id="IPR036291">
    <property type="entry name" value="NAD(P)-bd_dom_sf"/>
</dbReference>
<dbReference type="AlphaFoldDB" id="M5GBR5"/>
<name>M5GBR5_DACPD</name>